<feature type="region of interest" description="Disordered" evidence="1">
    <location>
        <begin position="836"/>
        <end position="869"/>
    </location>
</feature>
<reference evidence="2" key="1">
    <citation type="submission" date="2020-04" db="EMBL/GenBank/DDBJ databases">
        <title>Analysis of mating type loci in Filobasidium floriforme.</title>
        <authorList>
            <person name="Nowrousian M."/>
        </authorList>
    </citation>
    <scope>NUCLEOTIDE SEQUENCE</scope>
    <source>
        <strain evidence="2">CBS 6242</strain>
    </source>
</reference>
<protein>
    <recommendedName>
        <fullName evidence="4">Protein kinase domain-containing protein</fullName>
    </recommendedName>
</protein>
<keyword evidence="3" id="KW-1185">Reference proteome</keyword>
<feature type="compositionally biased region" description="Low complexity" evidence="1">
    <location>
        <begin position="853"/>
        <end position="869"/>
    </location>
</feature>
<accession>A0A8K0NKE9</accession>
<dbReference type="AlphaFoldDB" id="A0A8K0NKE9"/>
<dbReference type="Proteomes" id="UP000812966">
    <property type="component" value="Unassembled WGS sequence"/>
</dbReference>
<dbReference type="SUPFAM" id="SSF56112">
    <property type="entry name" value="Protein kinase-like (PK-like)"/>
    <property type="match status" value="1"/>
</dbReference>
<gene>
    <name evidence="2" type="ORF">FFLO_06612</name>
</gene>
<feature type="region of interest" description="Disordered" evidence="1">
    <location>
        <begin position="101"/>
        <end position="130"/>
    </location>
</feature>
<dbReference type="Gene3D" id="1.10.510.10">
    <property type="entry name" value="Transferase(Phosphotransferase) domain 1"/>
    <property type="match status" value="1"/>
</dbReference>
<name>A0A8K0NKE9_9TREE</name>
<dbReference type="EMBL" id="JABELV010000231">
    <property type="protein sequence ID" value="KAG7527770.1"/>
    <property type="molecule type" value="Genomic_DNA"/>
</dbReference>
<sequence length="869" mass="98157">MAEFGNQNYGLEFSMVMEEPAEELDWEKDTRHVNLAPWGCYHYPLVYQRWPKHPKPFKRTIYQSEPWYGNPLDYAFVDEERYAEGDDRPYWNSSDARSELEGEFKWPDPAGAEKTDEDGWMGERDPPRHDQTDKYISTGLGQRFMTSFLKLQGSHGPETESILSHLAGEFVERTKPILAAGVAAQQTWTNKHHTTASTISLAETFVDYAGHVGRALFGPDFVNPMLSTSTSESPLQMQMNPALAFPNGHGVIHQHSRPTYTPQIGVLHDHKGSDFEMHRAIDKFREKPSWDQVGFVVDVMDHPRKDMKTNSGLKFENAGLSTFRSLTCLTQNNIASGRTFGLSLCATSIRLWWCDAERFGTSRRYDFDDPSDARSIVDLIAFALIRGGKLSQRWTPPEQLVTKRSEDVLSTWNVKDWTLIEARSNAFGSRTTVWSGMATPANAKSSSDAVESQPVILKSQWLVPELARHEHDVLCRLHDDNVASTSSTLLDNDTAKGIQSRLVRSLGTVHDSTLDSWITIGASDGIPLQFTALLMTSFDPLPRALFQSNETTFGMRGWIQIMRDIVRSFWFAASRGVHHRDMNGGNVLYSAQPDGSIAGHLVDFGNARILDRPRLPAKYTRAKRYPEMHLLADDSRCANPKFMSLAAMESDRAFETYISSLENVEFLLKRTEKAESTGPSDSPLFWREYLEEAEAEVPLELDKARKLLHRYIDDLEALAHLIEYSLDHVINRKLNFSWHEKRRKERFELNAKRRVREAIKSSKAVWIIFFDSDLLRGLLWKTYQIVGRARQQLDASTPAASGEIDPIEDQCFHDLVRALDEALPRAPIEGFVEEAAKPETSTVDATPDHVVEAGPAGVTPTAVPAPADP</sequence>
<proteinExistence type="predicted"/>
<dbReference type="InterPro" id="IPR011009">
    <property type="entry name" value="Kinase-like_dom_sf"/>
</dbReference>
<feature type="compositionally biased region" description="Basic and acidic residues" evidence="1">
    <location>
        <begin position="101"/>
        <end position="114"/>
    </location>
</feature>
<comment type="caution">
    <text evidence="2">The sequence shown here is derived from an EMBL/GenBank/DDBJ whole genome shotgun (WGS) entry which is preliminary data.</text>
</comment>
<evidence type="ECO:0008006" key="4">
    <source>
        <dbReference type="Google" id="ProtNLM"/>
    </source>
</evidence>
<evidence type="ECO:0000313" key="3">
    <source>
        <dbReference type="Proteomes" id="UP000812966"/>
    </source>
</evidence>
<evidence type="ECO:0000313" key="2">
    <source>
        <dbReference type="EMBL" id="KAG7527770.1"/>
    </source>
</evidence>
<organism evidence="2 3">
    <name type="scientific">Filobasidium floriforme</name>
    <dbReference type="NCBI Taxonomy" id="5210"/>
    <lineage>
        <taxon>Eukaryota</taxon>
        <taxon>Fungi</taxon>
        <taxon>Dikarya</taxon>
        <taxon>Basidiomycota</taxon>
        <taxon>Agaricomycotina</taxon>
        <taxon>Tremellomycetes</taxon>
        <taxon>Filobasidiales</taxon>
        <taxon>Filobasidiaceae</taxon>
        <taxon>Filobasidium</taxon>
    </lineage>
</organism>
<evidence type="ECO:0000256" key="1">
    <source>
        <dbReference type="SAM" id="MobiDB-lite"/>
    </source>
</evidence>
<feature type="compositionally biased region" description="Basic and acidic residues" evidence="1">
    <location>
        <begin position="121"/>
        <end position="130"/>
    </location>
</feature>